<dbReference type="InterPro" id="IPR000792">
    <property type="entry name" value="Tscrpt_reg_LuxR_C"/>
</dbReference>
<reference evidence="4 5" key="1">
    <citation type="journal article" date="2019" name="Emerg. Microbes Infect.">
        <title>Comprehensive subspecies identification of 175 nontuberculous mycobacteria species based on 7547 genomic profiles.</title>
        <authorList>
            <person name="Matsumoto Y."/>
            <person name="Kinjo T."/>
            <person name="Motooka D."/>
            <person name="Nabeya D."/>
            <person name="Jung N."/>
            <person name="Uechi K."/>
            <person name="Horii T."/>
            <person name="Iida T."/>
            <person name="Fujita J."/>
            <person name="Nakamura S."/>
        </authorList>
    </citation>
    <scope>NUCLEOTIDE SEQUENCE [LARGE SCALE GENOMIC DNA]</scope>
    <source>
        <strain evidence="4 5">JCM 13323</strain>
    </source>
</reference>
<proteinExistence type="predicted"/>
<protein>
    <recommendedName>
        <fullName evidence="3">Response regulatory domain-containing protein</fullName>
    </recommendedName>
</protein>
<dbReference type="PROSITE" id="PS50110">
    <property type="entry name" value="RESPONSE_REGULATORY"/>
    <property type="match status" value="1"/>
</dbReference>
<dbReference type="SMART" id="SM00421">
    <property type="entry name" value="HTH_LUXR"/>
    <property type="match status" value="1"/>
</dbReference>
<dbReference type="GO" id="GO:0003677">
    <property type="term" value="F:DNA binding"/>
    <property type="evidence" value="ECO:0007669"/>
    <property type="project" value="UniProtKB-KW"/>
</dbReference>
<feature type="modified residue" description="4-aspartylphosphate" evidence="2">
    <location>
        <position position="67"/>
    </location>
</feature>
<dbReference type="Gene3D" id="1.10.10.10">
    <property type="entry name" value="Winged helix-like DNA-binding domain superfamily/Winged helix DNA-binding domain"/>
    <property type="match status" value="1"/>
</dbReference>
<dbReference type="EMBL" id="AP022574">
    <property type="protein sequence ID" value="BBX70969.1"/>
    <property type="molecule type" value="Genomic_DNA"/>
</dbReference>
<name>A0A7I7MI98_9MYCO</name>
<keyword evidence="5" id="KW-1185">Reference proteome</keyword>
<evidence type="ECO:0000256" key="1">
    <source>
        <dbReference type="ARBA" id="ARBA00023125"/>
    </source>
</evidence>
<feature type="domain" description="Response regulatory" evidence="3">
    <location>
        <begin position="13"/>
        <end position="131"/>
    </location>
</feature>
<dbReference type="GO" id="GO:0000160">
    <property type="term" value="P:phosphorelay signal transduction system"/>
    <property type="evidence" value="ECO:0007669"/>
    <property type="project" value="InterPro"/>
</dbReference>
<organism evidence="4 5">
    <name type="scientific">Mycolicibacterium psychrotolerans</name>
    <dbReference type="NCBI Taxonomy" id="216929"/>
    <lineage>
        <taxon>Bacteria</taxon>
        <taxon>Bacillati</taxon>
        <taxon>Actinomycetota</taxon>
        <taxon>Actinomycetes</taxon>
        <taxon>Mycobacteriales</taxon>
        <taxon>Mycobacteriaceae</taxon>
        <taxon>Mycolicibacterium</taxon>
    </lineage>
</organism>
<evidence type="ECO:0000313" key="5">
    <source>
        <dbReference type="Proteomes" id="UP000466514"/>
    </source>
</evidence>
<dbReference type="PANTHER" id="PTHR43214">
    <property type="entry name" value="TWO-COMPONENT RESPONSE REGULATOR"/>
    <property type="match status" value="1"/>
</dbReference>
<dbReference type="InterPro" id="IPR011006">
    <property type="entry name" value="CheY-like_superfamily"/>
</dbReference>
<dbReference type="InterPro" id="IPR039420">
    <property type="entry name" value="WalR-like"/>
</dbReference>
<dbReference type="Gene3D" id="3.40.50.2300">
    <property type="match status" value="1"/>
</dbReference>
<evidence type="ECO:0000313" key="4">
    <source>
        <dbReference type="EMBL" id="BBX70969.1"/>
    </source>
</evidence>
<dbReference type="Pfam" id="PF00196">
    <property type="entry name" value="GerE"/>
    <property type="match status" value="1"/>
</dbReference>
<keyword evidence="1" id="KW-0238">DNA-binding</keyword>
<dbReference type="InterPro" id="IPR001789">
    <property type="entry name" value="Sig_transdc_resp-reg_receiver"/>
</dbReference>
<dbReference type="Proteomes" id="UP000466514">
    <property type="component" value="Chromosome"/>
</dbReference>
<evidence type="ECO:0000256" key="2">
    <source>
        <dbReference type="PROSITE-ProRule" id="PRU00169"/>
    </source>
</evidence>
<keyword evidence="2" id="KW-0597">Phosphoprotein</keyword>
<evidence type="ECO:0000259" key="3">
    <source>
        <dbReference type="PROSITE" id="PS50110"/>
    </source>
</evidence>
<accession>A0A7I7MI98</accession>
<dbReference type="InterPro" id="IPR016032">
    <property type="entry name" value="Sig_transdc_resp-reg_C-effctor"/>
</dbReference>
<dbReference type="KEGG" id="mpsc:MPSYJ_44300"/>
<dbReference type="InterPro" id="IPR036388">
    <property type="entry name" value="WH-like_DNA-bd_sf"/>
</dbReference>
<gene>
    <name evidence="4" type="ORF">MPSYJ_44300</name>
</gene>
<dbReference type="GO" id="GO:0006355">
    <property type="term" value="P:regulation of DNA-templated transcription"/>
    <property type="evidence" value="ECO:0007669"/>
    <property type="project" value="InterPro"/>
</dbReference>
<dbReference type="SUPFAM" id="SSF52172">
    <property type="entry name" value="CheY-like"/>
    <property type="match status" value="1"/>
</dbReference>
<dbReference type="AlphaFoldDB" id="A0A7I7MI98"/>
<dbReference type="PANTHER" id="PTHR43214:SF43">
    <property type="entry name" value="TWO-COMPONENT RESPONSE REGULATOR"/>
    <property type="match status" value="1"/>
</dbReference>
<dbReference type="SUPFAM" id="SSF46894">
    <property type="entry name" value="C-terminal effector domain of the bipartite response regulators"/>
    <property type="match status" value="1"/>
</dbReference>
<sequence>MVYKTDTRRPATSVAVIDSNVIAHAGIEAFVAKLGGGIRIAGCYVGPDQFIAEHPERTRAVDVVLFDLDVDRRGPDFEALAKICGSGHHVVVYSELSSDEVILTSLDMGAVSYVTKSEICQHLGEAITSAHQEITHVAPRMGAALLNHKRVGRPGLSQREREVLVAWFKNGSIEGVADALCIEPSTVRTHLQRVRAKYGSVGRAAPTKAALIARGIQDGILRVDDL</sequence>